<evidence type="ECO:0000313" key="9">
    <source>
        <dbReference type="Proteomes" id="UP000803884"/>
    </source>
</evidence>
<dbReference type="GeneID" id="96004003"/>
<dbReference type="AlphaFoldDB" id="A0AB34KZR7"/>
<evidence type="ECO:0000256" key="4">
    <source>
        <dbReference type="ARBA" id="ARBA00022827"/>
    </source>
</evidence>
<dbReference type="InterPro" id="IPR006076">
    <property type="entry name" value="FAD-dep_OxRdtase"/>
</dbReference>
<feature type="domain" description="FAD dependent oxidoreductase" evidence="7">
    <location>
        <begin position="6"/>
        <end position="362"/>
    </location>
</feature>
<organism evidence="8 9">
    <name type="scientific">Cladosporium halotolerans</name>
    <dbReference type="NCBI Taxonomy" id="1052096"/>
    <lineage>
        <taxon>Eukaryota</taxon>
        <taxon>Fungi</taxon>
        <taxon>Dikarya</taxon>
        <taxon>Ascomycota</taxon>
        <taxon>Pezizomycotina</taxon>
        <taxon>Dothideomycetes</taxon>
        <taxon>Dothideomycetidae</taxon>
        <taxon>Cladosporiales</taxon>
        <taxon>Cladosporiaceae</taxon>
        <taxon>Cladosporium</taxon>
    </lineage>
</organism>
<feature type="binding site" evidence="6">
    <location>
        <position position="319"/>
    </location>
    <ligand>
        <name>D-dopa</name>
        <dbReference type="ChEBI" id="CHEBI:149689"/>
    </ligand>
</feature>
<evidence type="ECO:0000256" key="5">
    <source>
        <dbReference type="ARBA" id="ARBA00023002"/>
    </source>
</evidence>
<evidence type="ECO:0000256" key="1">
    <source>
        <dbReference type="ARBA" id="ARBA00001974"/>
    </source>
</evidence>
<evidence type="ECO:0000256" key="2">
    <source>
        <dbReference type="ARBA" id="ARBA00006730"/>
    </source>
</evidence>
<dbReference type="Pfam" id="PF01266">
    <property type="entry name" value="DAO"/>
    <property type="match status" value="1"/>
</dbReference>
<accession>A0AB34KZR7</accession>
<dbReference type="EMBL" id="JAAQHG020000006">
    <property type="protein sequence ID" value="KAL1588775.1"/>
    <property type="molecule type" value="Genomic_DNA"/>
</dbReference>
<protein>
    <recommendedName>
        <fullName evidence="7">FAD dependent oxidoreductase domain-containing protein</fullName>
    </recommendedName>
</protein>
<dbReference type="Gene3D" id="3.40.50.720">
    <property type="entry name" value="NAD(P)-binding Rossmann-like Domain"/>
    <property type="match status" value="1"/>
</dbReference>
<feature type="binding site" evidence="6">
    <location>
        <position position="257"/>
    </location>
    <ligand>
        <name>D-dopa</name>
        <dbReference type="ChEBI" id="CHEBI:149689"/>
    </ligand>
</feature>
<dbReference type="SUPFAM" id="SSF51971">
    <property type="entry name" value="Nucleotide-binding domain"/>
    <property type="match status" value="1"/>
</dbReference>
<dbReference type="GO" id="GO:0019478">
    <property type="term" value="P:D-amino acid catabolic process"/>
    <property type="evidence" value="ECO:0007669"/>
    <property type="project" value="TreeGrafter"/>
</dbReference>
<dbReference type="Proteomes" id="UP000803884">
    <property type="component" value="Unassembled WGS sequence"/>
</dbReference>
<dbReference type="GO" id="GO:0003884">
    <property type="term" value="F:D-amino-acid oxidase activity"/>
    <property type="evidence" value="ECO:0007669"/>
    <property type="project" value="InterPro"/>
</dbReference>
<feature type="binding site" evidence="6">
    <location>
        <position position="346"/>
    </location>
    <ligand>
        <name>D-dopa</name>
        <dbReference type="ChEBI" id="CHEBI:149689"/>
    </ligand>
</feature>
<reference evidence="8 9" key="1">
    <citation type="journal article" date="2020" name="Microbiol. Resour. Announc.">
        <title>Draft Genome Sequence of a Cladosporium Species Isolated from the Mesophotic Ascidian Didemnum maculosum.</title>
        <authorList>
            <person name="Gioti A."/>
            <person name="Siaperas R."/>
            <person name="Nikolaivits E."/>
            <person name="Le Goff G."/>
            <person name="Ouazzani J."/>
            <person name="Kotoulas G."/>
            <person name="Topakas E."/>
        </authorList>
    </citation>
    <scope>NUCLEOTIDE SEQUENCE [LARGE SCALE GENOMIC DNA]</scope>
    <source>
        <strain evidence="8 9">TM138-S3</strain>
    </source>
</reference>
<feature type="binding site" evidence="6">
    <location>
        <begin position="46"/>
        <end position="47"/>
    </location>
    <ligand>
        <name>FAD</name>
        <dbReference type="ChEBI" id="CHEBI:57692"/>
    </ligand>
</feature>
<proteinExistence type="inferred from homology"/>
<dbReference type="PANTHER" id="PTHR11530:SF11">
    <property type="entry name" value="D-ASPARTATE OXIDASE"/>
    <property type="match status" value="1"/>
</dbReference>
<dbReference type="InterPro" id="IPR023209">
    <property type="entry name" value="DAO"/>
</dbReference>
<dbReference type="PANTHER" id="PTHR11530">
    <property type="entry name" value="D-AMINO ACID OXIDASE"/>
    <property type="match status" value="1"/>
</dbReference>
<keyword evidence="4 6" id="KW-0274">FAD</keyword>
<dbReference type="PIRSF" id="PIRSF000189">
    <property type="entry name" value="D-aa_oxidase"/>
    <property type="match status" value="1"/>
</dbReference>
<evidence type="ECO:0000313" key="8">
    <source>
        <dbReference type="EMBL" id="KAL1588775.1"/>
    </source>
</evidence>
<evidence type="ECO:0000256" key="6">
    <source>
        <dbReference type="PIRSR" id="PIRSR000189-1"/>
    </source>
</evidence>
<keyword evidence="5" id="KW-0560">Oxidoreductase</keyword>
<feature type="binding site" evidence="6">
    <location>
        <position position="216"/>
    </location>
    <ligand>
        <name>FAD</name>
        <dbReference type="ChEBI" id="CHEBI:57692"/>
    </ligand>
</feature>
<evidence type="ECO:0000256" key="3">
    <source>
        <dbReference type="ARBA" id="ARBA00022630"/>
    </source>
</evidence>
<name>A0AB34KZR7_9PEZI</name>
<keyword evidence="9" id="KW-1185">Reference proteome</keyword>
<keyword evidence="3" id="KW-0285">Flavoprotein</keyword>
<dbReference type="GO" id="GO:0071949">
    <property type="term" value="F:FAD binding"/>
    <property type="evidence" value="ECO:0007669"/>
    <property type="project" value="InterPro"/>
</dbReference>
<dbReference type="PROSITE" id="PS00677">
    <property type="entry name" value="DAO"/>
    <property type="match status" value="1"/>
</dbReference>
<comment type="caution">
    <text evidence="8">The sequence shown here is derived from an EMBL/GenBank/DDBJ whole genome shotgun (WGS) entry which is preliminary data.</text>
</comment>
<dbReference type="InterPro" id="IPR006181">
    <property type="entry name" value="D-amino_acid_oxidase_CS"/>
</dbReference>
<dbReference type="RefSeq" id="XP_069231880.1">
    <property type="nucleotide sequence ID" value="XM_069371165.1"/>
</dbReference>
<sequence length="376" mass="40738">MSTEKHVVVLGAGVTGLTSALFLAEAGYKVTVVAAHVPGDSSIEYTSPWAGAHWLPHARANEPVICDWDVQTYEHWLGIIRREEEDPTLPPSGLKQIDSYELWDKNPNYEIWYAPHVEAFRTLSASHKPISAINEKASLASADLPEIQHGAYYKAMCINVPRFLLYLQERATSLGVRVLKAHLPTHGVLSATLSGTADFVRLETGRPKPACFVNATGLGAKKLCGDDAMYPIRGQTVLVKGEARSTITRVGDGYRAYCIPRPGSGTTILGGTKEEGVWDETPDARVTEQILRLNALQVPELLTGPEWGFEVVSVQCGLRPARRGGPRVEREKVGDWEIVHAYGHAGAGYQNSVGSARLVVELVGEGVGAKGLAAKL</sequence>
<dbReference type="GO" id="GO:0005737">
    <property type="term" value="C:cytoplasm"/>
    <property type="evidence" value="ECO:0007669"/>
    <property type="project" value="TreeGrafter"/>
</dbReference>
<comment type="cofactor">
    <cofactor evidence="1 6">
        <name>FAD</name>
        <dbReference type="ChEBI" id="CHEBI:57692"/>
    </cofactor>
</comment>
<comment type="similarity">
    <text evidence="2">Belongs to the DAMOX/DASOX family.</text>
</comment>
<dbReference type="Gene3D" id="3.30.9.10">
    <property type="entry name" value="D-Amino Acid Oxidase, subunit A, domain 2"/>
    <property type="match status" value="1"/>
</dbReference>
<evidence type="ECO:0000259" key="7">
    <source>
        <dbReference type="Pfam" id="PF01266"/>
    </source>
</evidence>
<dbReference type="SUPFAM" id="SSF54373">
    <property type="entry name" value="FAD-linked reductases, C-terminal domain"/>
    <property type="match status" value="1"/>
</dbReference>
<gene>
    <name evidence="8" type="ORF">WHR41_02559</name>
</gene>